<keyword evidence="14" id="KW-1185">Reference proteome</keyword>
<sequence length="560" mass="64418">MSLTSRSSATSLQDGALFEGVIEEKVISPRGSVSIKRYSKGRFLGKGGFARVYELQDLESKKNYAAKVIPKSTLTKSRTRQKLMSEIKIHKSLKHPNIVGFEHFFEDHENVYILLEICINQTLNELLRRRKRLTELESMVYMVQTLSAVEYLHNHRVIHRDLKLGNMFLNEKLEIKLGDFGLASKLEYEGQKRKTVCGTPNYIAPEILESREGHSYEVDIWSFGVILYTLLIGKPPFETNDVKTTYKKIRKCSYSFPENVQISSQAKDLIEKILQADPESRLSIQDMYKHAFFNMGFEIPKFLPPSTLAIPPSESFLSQYMPKAKLIFRKISSDTVPIIHERNALSTCRNASNTQRNPSSTHKTPSLSALNGEIKTPFINRWVDYSNKYGLGYTLSTGAIGVYFNDATKIVLDPISDSFRYIYRDEEKKDIINWHTLTDYPQSLHKKVTLLHHFKGYLDTDKENPEYFQSDEAPYVKKWMRTKRAILFRMSNKVVQVVFQDHSELIISTKTIIFVNKSGAKQSMPLGQAYESGDLDLCKRIKYTKDILNHMNNGRPLGDE</sequence>
<dbReference type="PANTHER" id="PTHR24345:SF0">
    <property type="entry name" value="CELL CYCLE SERINE_THREONINE-PROTEIN KINASE CDC5_MSD2"/>
    <property type="match status" value="1"/>
</dbReference>
<dbReference type="Gene3D" id="3.30.200.20">
    <property type="entry name" value="Phosphorylase Kinase, domain 1"/>
    <property type="match status" value="1"/>
</dbReference>
<dbReference type="CDD" id="cd14099">
    <property type="entry name" value="STKc_PLK"/>
    <property type="match status" value="1"/>
</dbReference>
<evidence type="ECO:0000256" key="8">
    <source>
        <dbReference type="PROSITE-ProRule" id="PRU10141"/>
    </source>
</evidence>
<dbReference type="FunFam" id="1.10.510.10:FF:000571">
    <property type="entry name" value="Maternal embryonic leucine zipper kinase"/>
    <property type="match status" value="1"/>
</dbReference>
<dbReference type="PROSITE" id="PS00108">
    <property type="entry name" value="PROTEIN_KINASE_ST"/>
    <property type="match status" value="1"/>
</dbReference>
<dbReference type="FunFam" id="3.30.200.20:FF:000091">
    <property type="entry name" value="Serine/threonine-protein kinase PLK"/>
    <property type="match status" value="1"/>
</dbReference>
<evidence type="ECO:0000256" key="6">
    <source>
        <dbReference type="ARBA" id="ARBA00022777"/>
    </source>
</evidence>
<dbReference type="InterPro" id="IPR000959">
    <property type="entry name" value="POLO_box_dom"/>
</dbReference>
<keyword evidence="5 8" id="KW-0547">Nucleotide-binding</keyword>
<evidence type="ECO:0000256" key="7">
    <source>
        <dbReference type="ARBA" id="ARBA00022840"/>
    </source>
</evidence>
<evidence type="ECO:0000313" key="13">
    <source>
        <dbReference type="EMBL" id="CAG9309969.1"/>
    </source>
</evidence>
<dbReference type="GO" id="GO:0004674">
    <property type="term" value="F:protein serine/threonine kinase activity"/>
    <property type="evidence" value="ECO:0007669"/>
    <property type="project" value="UniProtKB-KW"/>
</dbReference>
<dbReference type="InterPro" id="IPR008271">
    <property type="entry name" value="Ser/Thr_kinase_AS"/>
</dbReference>
<feature type="domain" description="POLO box" evidence="12">
    <location>
        <begin position="475"/>
        <end position="553"/>
    </location>
</feature>
<dbReference type="InterPro" id="IPR033695">
    <property type="entry name" value="POLO_box_2"/>
</dbReference>
<keyword evidence="3 9" id="KW-0808">Transferase</keyword>
<gene>
    <name evidence="13" type="ORF">BSTOLATCC_MIC183</name>
</gene>
<dbReference type="Gene3D" id="3.30.1120.30">
    <property type="entry name" value="POLO box domain"/>
    <property type="match status" value="2"/>
</dbReference>
<keyword evidence="7 8" id="KW-0067">ATP-binding</keyword>
<feature type="domain" description="Protein kinase" evidence="11">
    <location>
        <begin position="38"/>
        <end position="293"/>
    </location>
</feature>
<comment type="catalytic activity">
    <reaction evidence="9">
        <text>L-threonyl-[protein] + ATP = O-phospho-L-threonyl-[protein] + ADP + H(+)</text>
        <dbReference type="Rhea" id="RHEA:46608"/>
        <dbReference type="Rhea" id="RHEA-COMP:11060"/>
        <dbReference type="Rhea" id="RHEA-COMP:11605"/>
        <dbReference type="ChEBI" id="CHEBI:15378"/>
        <dbReference type="ChEBI" id="CHEBI:30013"/>
        <dbReference type="ChEBI" id="CHEBI:30616"/>
        <dbReference type="ChEBI" id="CHEBI:61977"/>
        <dbReference type="ChEBI" id="CHEBI:456216"/>
        <dbReference type="EC" id="2.7.11.21"/>
    </reaction>
</comment>
<dbReference type="GO" id="GO:0005524">
    <property type="term" value="F:ATP binding"/>
    <property type="evidence" value="ECO:0007669"/>
    <property type="project" value="UniProtKB-UniRule"/>
</dbReference>
<dbReference type="PROSITE" id="PS50078">
    <property type="entry name" value="POLO_BOX"/>
    <property type="match status" value="2"/>
</dbReference>
<evidence type="ECO:0000256" key="3">
    <source>
        <dbReference type="ARBA" id="ARBA00022679"/>
    </source>
</evidence>
<feature type="region of interest" description="Disordered" evidence="10">
    <location>
        <begin position="347"/>
        <end position="367"/>
    </location>
</feature>
<dbReference type="InterPro" id="IPR033701">
    <property type="entry name" value="POLO_box_1"/>
</dbReference>
<dbReference type="EC" id="2.7.11.21" evidence="9"/>
<keyword evidence="2 9" id="KW-0723">Serine/threonine-protein kinase</keyword>
<evidence type="ECO:0000256" key="1">
    <source>
        <dbReference type="ARBA" id="ARBA00011245"/>
    </source>
</evidence>
<protein>
    <recommendedName>
        <fullName evidence="9">Serine/threonine-protein kinase PLK</fullName>
        <ecNumber evidence="9">2.7.11.21</ecNumber>
    </recommendedName>
    <alternativeName>
        <fullName evidence="9">Polo-like kinase</fullName>
    </alternativeName>
</protein>
<evidence type="ECO:0000313" key="14">
    <source>
        <dbReference type="Proteomes" id="UP001162131"/>
    </source>
</evidence>
<evidence type="ECO:0000256" key="9">
    <source>
        <dbReference type="RuleBase" id="RU361162"/>
    </source>
</evidence>
<comment type="subunit">
    <text evidence="1">Monomer.</text>
</comment>
<dbReference type="Proteomes" id="UP001162131">
    <property type="component" value="Unassembled WGS sequence"/>
</dbReference>
<dbReference type="AlphaFoldDB" id="A0AAU9IE17"/>
<evidence type="ECO:0000256" key="4">
    <source>
        <dbReference type="ARBA" id="ARBA00022737"/>
    </source>
</evidence>
<dbReference type="PROSITE" id="PS00107">
    <property type="entry name" value="PROTEIN_KINASE_ATP"/>
    <property type="match status" value="1"/>
</dbReference>
<dbReference type="EMBL" id="CAJZBQ010000001">
    <property type="protein sequence ID" value="CAG9309969.1"/>
    <property type="molecule type" value="Genomic_DNA"/>
</dbReference>
<keyword evidence="4" id="KW-0677">Repeat</keyword>
<evidence type="ECO:0000256" key="5">
    <source>
        <dbReference type="ARBA" id="ARBA00022741"/>
    </source>
</evidence>
<accession>A0AAU9IE17</accession>
<dbReference type="Pfam" id="PF00069">
    <property type="entry name" value="Pkinase"/>
    <property type="match status" value="1"/>
</dbReference>
<dbReference type="PANTHER" id="PTHR24345">
    <property type="entry name" value="SERINE/THREONINE-PROTEIN KINASE PLK"/>
    <property type="match status" value="1"/>
</dbReference>
<dbReference type="CDD" id="cd13117">
    <property type="entry name" value="POLO_box_2"/>
    <property type="match status" value="1"/>
</dbReference>
<dbReference type="InterPro" id="IPR036947">
    <property type="entry name" value="POLO_box_dom_sf"/>
</dbReference>
<proteinExistence type="inferred from homology"/>
<dbReference type="InterPro" id="IPR011009">
    <property type="entry name" value="Kinase-like_dom_sf"/>
</dbReference>
<evidence type="ECO:0000259" key="12">
    <source>
        <dbReference type="PROSITE" id="PS50078"/>
    </source>
</evidence>
<evidence type="ECO:0000259" key="11">
    <source>
        <dbReference type="PROSITE" id="PS50011"/>
    </source>
</evidence>
<organism evidence="13 14">
    <name type="scientific">Blepharisma stoltei</name>
    <dbReference type="NCBI Taxonomy" id="1481888"/>
    <lineage>
        <taxon>Eukaryota</taxon>
        <taxon>Sar</taxon>
        <taxon>Alveolata</taxon>
        <taxon>Ciliophora</taxon>
        <taxon>Postciliodesmatophora</taxon>
        <taxon>Heterotrichea</taxon>
        <taxon>Heterotrichida</taxon>
        <taxon>Blepharismidae</taxon>
        <taxon>Blepharisma</taxon>
    </lineage>
</organism>
<dbReference type="CDD" id="cd13118">
    <property type="entry name" value="POLO_box_1"/>
    <property type="match status" value="1"/>
</dbReference>
<dbReference type="SMART" id="SM00220">
    <property type="entry name" value="S_TKc"/>
    <property type="match status" value="1"/>
</dbReference>
<comment type="caution">
    <text evidence="13">The sequence shown here is derived from an EMBL/GenBank/DDBJ whole genome shotgun (WGS) entry which is preliminary data.</text>
</comment>
<dbReference type="Pfam" id="PF00659">
    <property type="entry name" value="POLO_box"/>
    <property type="match status" value="2"/>
</dbReference>
<feature type="domain" description="POLO box" evidence="12">
    <location>
        <begin position="378"/>
        <end position="460"/>
    </location>
</feature>
<dbReference type="PROSITE" id="PS50011">
    <property type="entry name" value="PROTEIN_KINASE_DOM"/>
    <property type="match status" value="1"/>
</dbReference>
<feature type="binding site" evidence="8">
    <location>
        <position position="67"/>
    </location>
    <ligand>
        <name>ATP</name>
        <dbReference type="ChEBI" id="CHEBI:30616"/>
    </ligand>
</feature>
<dbReference type="InterPro" id="IPR017441">
    <property type="entry name" value="Protein_kinase_ATP_BS"/>
</dbReference>
<dbReference type="SUPFAM" id="SSF82615">
    <property type="entry name" value="Polo-box domain"/>
    <property type="match status" value="2"/>
</dbReference>
<dbReference type="InterPro" id="IPR000719">
    <property type="entry name" value="Prot_kinase_dom"/>
</dbReference>
<name>A0AAU9IE17_9CILI</name>
<dbReference type="GO" id="GO:0005634">
    <property type="term" value="C:nucleus"/>
    <property type="evidence" value="ECO:0007669"/>
    <property type="project" value="TreeGrafter"/>
</dbReference>
<keyword evidence="6 9" id="KW-0418">Kinase</keyword>
<reference evidence="13" key="1">
    <citation type="submission" date="2021-09" db="EMBL/GenBank/DDBJ databases">
        <authorList>
            <consortium name="AG Swart"/>
            <person name="Singh M."/>
            <person name="Singh A."/>
            <person name="Seah K."/>
            <person name="Emmerich C."/>
        </authorList>
    </citation>
    <scope>NUCLEOTIDE SEQUENCE</scope>
    <source>
        <strain evidence="13">ATCC30299</strain>
    </source>
</reference>
<dbReference type="Gene3D" id="1.10.510.10">
    <property type="entry name" value="Transferase(Phosphotransferase) domain 1"/>
    <property type="match status" value="1"/>
</dbReference>
<dbReference type="SUPFAM" id="SSF56112">
    <property type="entry name" value="Protein kinase-like (PK-like)"/>
    <property type="match status" value="1"/>
</dbReference>
<evidence type="ECO:0000256" key="2">
    <source>
        <dbReference type="ARBA" id="ARBA00022527"/>
    </source>
</evidence>
<evidence type="ECO:0000256" key="10">
    <source>
        <dbReference type="SAM" id="MobiDB-lite"/>
    </source>
</evidence>
<comment type="similarity">
    <text evidence="9">Belongs to the protein kinase superfamily. Ser/Thr protein kinase family. CDC5/Polo subfamily.</text>
</comment>